<dbReference type="InterPro" id="IPR002559">
    <property type="entry name" value="Transposase_11"/>
</dbReference>
<dbReference type="Proteomes" id="UP000576082">
    <property type="component" value="Unassembled WGS sequence"/>
</dbReference>
<comment type="caution">
    <text evidence="2">The sequence shown here is derived from an EMBL/GenBank/DDBJ whole genome shotgun (WGS) entry which is preliminary data.</text>
</comment>
<sequence>MKRFDAFELYRDYLLAEDHQATATGLSASTDNLVKHDYISDMLADPSLDSQLFWKSVKPFARKIESEDSVISVDDTISEKPHSSINTIVNYHFDHTKGKSIKGINILNFLLSTTLEDETTVNCPVGFEVIVKDQEFIDKEGKTKYKSAKNKNELVIDKLSTLLYDNRLKFKYILFDTWFSSNDNMKQIHKRFKKYFVCPLKKNRRVALSKEDKYAGKFVEVSSLDINKEEVLEVYIKGLDFPVRLVKQIFKNKDYSEGVLYLVTNEIEADYNQITTIYQKRWKVEELHKSLKQNTLLSKSPTKMEVTQKNHIFASMLAYIELERLKIKERLNHFALMAKLRLKMLNAALEELNRLRTA</sequence>
<evidence type="ECO:0000313" key="2">
    <source>
        <dbReference type="EMBL" id="NME73021.1"/>
    </source>
</evidence>
<evidence type="ECO:0000313" key="3">
    <source>
        <dbReference type="Proteomes" id="UP000576082"/>
    </source>
</evidence>
<dbReference type="InterPro" id="IPR012337">
    <property type="entry name" value="RNaseH-like_sf"/>
</dbReference>
<dbReference type="PANTHER" id="PTHR33258:SF1">
    <property type="entry name" value="TRANSPOSASE INSL FOR INSERTION SEQUENCE ELEMENT IS186A-RELATED"/>
    <property type="match status" value="1"/>
</dbReference>
<dbReference type="SUPFAM" id="SSF53098">
    <property type="entry name" value="Ribonuclease H-like"/>
    <property type="match status" value="1"/>
</dbReference>
<dbReference type="AlphaFoldDB" id="A0A7X9S262"/>
<feature type="domain" description="Transposase IS4-like" evidence="1">
    <location>
        <begin position="166"/>
        <end position="319"/>
    </location>
</feature>
<evidence type="ECO:0000259" key="1">
    <source>
        <dbReference type="Pfam" id="PF01609"/>
    </source>
</evidence>
<protein>
    <submittedName>
        <fullName evidence="2">Transposase</fullName>
    </submittedName>
</protein>
<name>A0A7X9S262_9BACT</name>
<dbReference type="Pfam" id="PF01609">
    <property type="entry name" value="DDE_Tnp_1"/>
    <property type="match status" value="1"/>
</dbReference>
<keyword evidence="3" id="KW-1185">Reference proteome</keyword>
<proteinExistence type="predicted"/>
<dbReference type="EMBL" id="JABANE010000302">
    <property type="protein sequence ID" value="NME73021.1"/>
    <property type="molecule type" value="Genomic_DNA"/>
</dbReference>
<gene>
    <name evidence="2" type="ORF">HHU12_34025</name>
</gene>
<dbReference type="PANTHER" id="PTHR33258">
    <property type="entry name" value="TRANSPOSASE INSL FOR INSERTION SEQUENCE ELEMENT IS186A-RELATED"/>
    <property type="match status" value="1"/>
</dbReference>
<dbReference type="GO" id="GO:0003677">
    <property type="term" value="F:DNA binding"/>
    <property type="evidence" value="ECO:0007669"/>
    <property type="project" value="InterPro"/>
</dbReference>
<accession>A0A7X9S262</accession>
<organism evidence="2 3">
    <name type="scientific">Flammeovirga aprica JL-4</name>
    <dbReference type="NCBI Taxonomy" id="694437"/>
    <lineage>
        <taxon>Bacteria</taxon>
        <taxon>Pseudomonadati</taxon>
        <taxon>Bacteroidota</taxon>
        <taxon>Cytophagia</taxon>
        <taxon>Cytophagales</taxon>
        <taxon>Flammeovirgaceae</taxon>
        <taxon>Flammeovirga</taxon>
    </lineage>
</organism>
<dbReference type="GO" id="GO:0006313">
    <property type="term" value="P:DNA transposition"/>
    <property type="evidence" value="ECO:0007669"/>
    <property type="project" value="InterPro"/>
</dbReference>
<reference evidence="2 3" key="1">
    <citation type="submission" date="2020-04" db="EMBL/GenBank/DDBJ databases">
        <title>Flammeovirga sp. SR4, a novel species isolated from seawater.</title>
        <authorList>
            <person name="Wang X."/>
        </authorList>
    </citation>
    <scope>NUCLEOTIDE SEQUENCE [LARGE SCALE GENOMIC DNA]</scope>
    <source>
        <strain evidence="2 3">ATCC 23126</strain>
    </source>
</reference>
<dbReference type="GO" id="GO:0004803">
    <property type="term" value="F:transposase activity"/>
    <property type="evidence" value="ECO:0007669"/>
    <property type="project" value="InterPro"/>
</dbReference>